<evidence type="ECO:0000256" key="5">
    <source>
        <dbReference type="SAM" id="MobiDB-lite"/>
    </source>
</evidence>
<feature type="domain" description="Prokaryotic-type class I peptide chain release factors" evidence="6">
    <location>
        <begin position="77"/>
        <end position="184"/>
    </location>
</feature>
<evidence type="ECO:0000313" key="8">
    <source>
        <dbReference type="Proteomes" id="UP000799766"/>
    </source>
</evidence>
<dbReference type="GO" id="GO:0032543">
    <property type="term" value="P:mitochondrial translation"/>
    <property type="evidence" value="ECO:0007669"/>
    <property type="project" value="UniProtKB-ARBA"/>
</dbReference>
<dbReference type="GO" id="GO:0003747">
    <property type="term" value="F:translation release factor activity"/>
    <property type="evidence" value="ECO:0007669"/>
    <property type="project" value="InterPro"/>
</dbReference>
<dbReference type="InterPro" id="IPR045853">
    <property type="entry name" value="Pep_chain_release_fac_I_sf"/>
</dbReference>
<feature type="region of interest" description="Disordered" evidence="5">
    <location>
        <begin position="157"/>
        <end position="192"/>
    </location>
</feature>
<comment type="similarity">
    <text evidence="2">Belongs to the prokaryotic/mitochondrial release factor family.</text>
</comment>
<proteinExistence type="inferred from homology"/>
<evidence type="ECO:0000259" key="6">
    <source>
        <dbReference type="Pfam" id="PF00472"/>
    </source>
</evidence>
<feature type="compositionally biased region" description="Acidic residues" evidence="5">
    <location>
        <begin position="265"/>
        <end position="297"/>
    </location>
</feature>
<evidence type="ECO:0000256" key="4">
    <source>
        <dbReference type="ARBA" id="ARBA00023128"/>
    </source>
</evidence>
<gene>
    <name evidence="7" type="ORF">BDY21DRAFT_353015</name>
</gene>
<dbReference type="Gene3D" id="3.30.160.20">
    <property type="match status" value="1"/>
</dbReference>
<name>A0A6A6NST0_9PEZI</name>
<evidence type="ECO:0000256" key="3">
    <source>
        <dbReference type="ARBA" id="ARBA00022946"/>
    </source>
</evidence>
<organism evidence="7 8">
    <name type="scientific">Lineolata rhizophorae</name>
    <dbReference type="NCBI Taxonomy" id="578093"/>
    <lineage>
        <taxon>Eukaryota</taxon>
        <taxon>Fungi</taxon>
        <taxon>Dikarya</taxon>
        <taxon>Ascomycota</taxon>
        <taxon>Pezizomycotina</taxon>
        <taxon>Dothideomycetes</taxon>
        <taxon>Dothideomycetes incertae sedis</taxon>
        <taxon>Lineolatales</taxon>
        <taxon>Lineolataceae</taxon>
        <taxon>Lineolata</taxon>
    </lineage>
</organism>
<keyword evidence="4" id="KW-0496">Mitochondrion</keyword>
<keyword evidence="3" id="KW-0809">Transit peptide</keyword>
<reference evidence="7" key="1">
    <citation type="journal article" date="2020" name="Stud. Mycol.">
        <title>101 Dothideomycetes genomes: a test case for predicting lifestyles and emergence of pathogens.</title>
        <authorList>
            <person name="Haridas S."/>
            <person name="Albert R."/>
            <person name="Binder M."/>
            <person name="Bloem J."/>
            <person name="Labutti K."/>
            <person name="Salamov A."/>
            <person name="Andreopoulos B."/>
            <person name="Baker S."/>
            <person name="Barry K."/>
            <person name="Bills G."/>
            <person name="Bluhm B."/>
            <person name="Cannon C."/>
            <person name="Castanera R."/>
            <person name="Culley D."/>
            <person name="Daum C."/>
            <person name="Ezra D."/>
            <person name="Gonzalez J."/>
            <person name="Henrissat B."/>
            <person name="Kuo A."/>
            <person name="Liang C."/>
            <person name="Lipzen A."/>
            <person name="Lutzoni F."/>
            <person name="Magnuson J."/>
            <person name="Mondo S."/>
            <person name="Nolan M."/>
            <person name="Ohm R."/>
            <person name="Pangilinan J."/>
            <person name="Park H.-J."/>
            <person name="Ramirez L."/>
            <person name="Alfaro M."/>
            <person name="Sun H."/>
            <person name="Tritt A."/>
            <person name="Yoshinaga Y."/>
            <person name="Zwiers L.-H."/>
            <person name="Turgeon B."/>
            <person name="Goodwin S."/>
            <person name="Spatafora J."/>
            <person name="Crous P."/>
            <person name="Grigoriev I."/>
        </authorList>
    </citation>
    <scope>NUCLEOTIDE SEQUENCE</scope>
    <source>
        <strain evidence="7">ATCC 16933</strain>
    </source>
</reference>
<dbReference type="InterPro" id="IPR052405">
    <property type="entry name" value="Mito_Transl_Release_Factor"/>
</dbReference>
<evidence type="ECO:0000313" key="7">
    <source>
        <dbReference type="EMBL" id="KAF2454482.1"/>
    </source>
</evidence>
<dbReference type="EMBL" id="MU001691">
    <property type="protein sequence ID" value="KAF2454482.1"/>
    <property type="molecule type" value="Genomic_DNA"/>
</dbReference>
<accession>A0A6A6NST0</accession>
<sequence length="325" mass="35652">MMLPSGSRAASLISPHTIFHRPIYRFNEMAALRPVLHTPLLRVVIPPLVRRTPAVVPARAFVRSPIQAAKPLPPRPTINEDEIEENFLKGSGPGGQAINKTNSAVQLKHLPTGIVIKSQATRSREQNRKIARRLLAERIEELELGPRSRTAIKAAVKQKKKASKTKKARRKYRKLEEEKKVKEHEGGESLQDSVVAVSAANAKTSPSAPTGVSVAGMTAAAAAGTAATAGSRRFSNSALARAADDDRSPHVTGASDTTRSASYIDLDEYEEDNGEEWDEDDDEEDEEEEEDDGEVWETNDYCRVSEGDARMFSDVQSQCTGHLYI</sequence>
<dbReference type="SUPFAM" id="SSF75620">
    <property type="entry name" value="Release factor"/>
    <property type="match status" value="1"/>
</dbReference>
<dbReference type="Pfam" id="PF00472">
    <property type="entry name" value="RF-1"/>
    <property type="match status" value="1"/>
</dbReference>
<evidence type="ECO:0000256" key="1">
    <source>
        <dbReference type="ARBA" id="ARBA00004173"/>
    </source>
</evidence>
<protein>
    <submittedName>
        <fullName evidence="7">RF-1 domain-containing protein</fullName>
    </submittedName>
</protein>
<feature type="compositionally biased region" description="Basic and acidic residues" evidence="5">
    <location>
        <begin position="174"/>
        <end position="187"/>
    </location>
</feature>
<dbReference type="OrthoDB" id="277888at2759"/>
<comment type="subcellular location">
    <subcellularLocation>
        <location evidence="1">Mitochondrion</location>
    </subcellularLocation>
</comment>
<dbReference type="PANTHER" id="PTHR46203:SF1">
    <property type="entry name" value="MITOCHONDRIAL TRANSLATION RELEASE FACTOR IN RESCUE"/>
    <property type="match status" value="1"/>
</dbReference>
<dbReference type="Proteomes" id="UP000799766">
    <property type="component" value="Unassembled WGS sequence"/>
</dbReference>
<dbReference type="FunFam" id="3.30.160.20:FF:000065">
    <property type="entry name" value="Peptidyl-tRNA hydrolase domain protein"/>
    <property type="match status" value="1"/>
</dbReference>
<dbReference type="InterPro" id="IPR000352">
    <property type="entry name" value="Pep_chain_release_fac_I"/>
</dbReference>
<feature type="region of interest" description="Disordered" evidence="5">
    <location>
        <begin position="240"/>
        <end position="299"/>
    </location>
</feature>
<dbReference type="PANTHER" id="PTHR46203">
    <property type="entry name" value="PROBABLE PEPTIDE CHAIN RELEASE FACTOR C12ORF65"/>
    <property type="match status" value="1"/>
</dbReference>
<dbReference type="AlphaFoldDB" id="A0A6A6NST0"/>
<feature type="compositionally biased region" description="Basic residues" evidence="5">
    <location>
        <begin position="157"/>
        <end position="173"/>
    </location>
</feature>
<dbReference type="GO" id="GO:0005739">
    <property type="term" value="C:mitochondrion"/>
    <property type="evidence" value="ECO:0007669"/>
    <property type="project" value="UniProtKB-SubCell"/>
</dbReference>
<keyword evidence="8" id="KW-1185">Reference proteome</keyword>
<evidence type="ECO:0000256" key="2">
    <source>
        <dbReference type="ARBA" id="ARBA00010835"/>
    </source>
</evidence>